<keyword evidence="2" id="KW-1185">Reference proteome</keyword>
<comment type="caution">
    <text evidence="1">The sequence shown here is derived from an EMBL/GenBank/DDBJ whole genome shotgun (WGS) entry which is preliminary data.</text>
</comment>
<dbReference type="Proteomes" id="UP000239549">
    <property type="component" value="Unassembled WGS sequence"/>
</dbReference>
<organism evidence="1 2">
    <name type="scientific">Desulfocucumis palustris</name>
    <dbReference type="NCBI Taxonomy" id="1898651"/>
    <lineage>
        <taxon>Bacteria</taxon>
        <taxon>Bacillati</taxon>
        <taxon>Bacillota</taxon>
        <taxon>Clostridia</taxon>
        <taxon>Eubacteriales</taxon>
        <taxon>Desulfocucumaceae</taxon>
        <taxon>Desulfocucumis</taxon>
    </lineage>
</organism>
<reference evidence="2" key="1">
    <citation type="submission" date="2018-02" db="EMBL/GenBank/DDBJ databases">
        <title>Genome sequence of Desulfocucumis palustris strain NAW-5.</title>
        <authorList>
            <person name="Watanabe M."/>
            <person name="Kojima H."/>
            <person name="Fukui M."/>
        </authorList>
    </citation>
    <scope>NUCLEOTIDE SEQUENCE [LARGE SCALE GENOMIC DNA]</scope>
    <source>
        <strain evidence="2">NAW-5</strain>
    </source>
</reference>
<protein>
    <submittedName>
        <fullName evidence="1">Uncharacterized protein</fullName>
    </submittedName>
</protein>
<name>A0A2L2XHQ6_9FIRM</name>
<dbReference type="EMBL" id="BFAV01000119">
    <property type="protein sequence ID" value="GBF33766.1"/>
    <property type="molecule type" value="Genomic_DNA"/>
</dbReference>
<evidence type="ECO:0000313" key="1">
    <source>
        <dbReference type="EMBL" id="GBF33766.1"/>
    </source>
</evidence>
<dbReference type="AlphaFoldDB" id="A0A2L2XHQ6"/>
<evidence type="ECO:0000313" key="2">
    <source>
        <dbReference type="Proteomes" id="UP000239549"/>
    </source>
</evidence>
<gene>
    <name evidence="1" type="ORF">DCCM_2876</name>
</gene>
<proteinExistence type="predicted"/>
<sequence>MAGPTFAAQPDDLVMPVSFICSITAPPSPYRLTNYNTTISLNN</sequence>
<accession>A0A2L2XHQ6</accession>